<evidence type="ECO:0000313" key="1">
    <source>
        <dbReference type="EMBL" id="ABM28444.1"/>
    </source>
</evidence>
<evidence type="ECO:0000313" key="2">
    <source>
        <dbReference type="Proteomes" id="UP000009173"/>
    </source>
</evidence>
<sequence length="64" mass="7362">MTTIVGHNELVRRAASFVLDEHREHPDRSFDSLIEEASMRFNLGPLDSEALRRILCDEKAEEAH</sequence>
<protein>
    <submittedName>
        <fullName evidence="1">Uncharacterized protein</fullName>
    </submittedName>
</protein>
<accession>A0A0H3A7I5</accession>
<organism evidence="1 2">
    <name type="scientific">Nitratidesulfovibrio vulgaris (strain DP4)</name>
    <name type="common">Desulfovibrio vulgaris</name>
    <dbReference type="NCBI Taxonomy" id="391774"/>
    <lineage>
        <taxon>Bacteria</taxon>
        <taxon>Pseudomonadati</taxon>
        <taxon>Thermodesulfobacteriota</taxon>
        <taxon>Desulfovibrionia</taxon>
        <taxon>Desulfovibrionales</taxon>
        <taxon>Desulfovibrionaceae</taxon>
        <taxon>Nitratidesulfovibrio</taxon>
    </lineage>
</organism>
<dbReference type="AlphaFoldDB" id="A0A0H3A7I5"/>
<gene>
    <name evidence="1" type="ordered locus">Dvul_1426</name>
</gene>
<reference evidence="2" key="1">
    <citation type="journal article" date="2009" name="Environ. Microbiol.">
        <title>Contribution of mobile genetic elements to Desulfovibrio vulgaris genome plasticity.</title>
        <authorList>
            <person name="Walker C.B."/>
            <person name="Stolyar S."/>
            <person name="Chivian D."/>
            <person name="Pinel N."/>
            <person name="Gabster J.A."/>
            <person name="Dehal P.S."/>
            <person name="He Z."/>
            <person name="Yang Z.K."/>
            <person name="Yen H.C."/>
            <person name="Zhou J."/>
            <person name="Wall J.D."/>
            <person name="Hazen T.C."/>
            <person name="Arkin A.P."/>
            <person name="Stahl D.A."/>
        </authorList>
    </citation>
    <scope>NUCLEOTIDE SEQUENCE [LARGE SCALE GENOMIC DNA]</scope>
    <source>
        <strain evidence="2">DP4</strain>
    </source>
</reference>
<dbReference type="Proteomes" id="UP000009173">
    <property type="component" value="Chromosome"/>
</dbReference>
<name>A0A0H3A7I5_NITV4</name>
<dbReference type="HOGENOM" id="CLU_188261_1_0_7"/>
<dbReference type="EMBL" id="CP000527">
    <property type="protein sequence ID" value="ABM28444.1"/>
    <property type="molecule type" value="Genomic_DNA"/>
</dbReference>
<proteinExistence type="predicted"/>
<dbReference type="KEGG" id="dvl:Dvul_1426"/>
<dbReference type="RefSeq" id="WP_011792248.1">
    <property type="nucleotide sequence ID" value="NC_008751.1"/>
</dbReference>